<evidence type="ECO:0000256" key="8">
    <source>
        <dbReference type="SAM" id="SignalP"/>
    </source>
</evidence>
<dbReference type="Gene3D" id="3.30.565.10">
    <property type="entry name" value="Histidine kinase-like ATPase, C-terminal domain"/>
    <property type="match status" value="1"/>
</dbReference>
<dbReference type="Gene3D" id="1.25.40.10">
    <property type="entry name" value="Tetratricopeptide repeat domain"/>
    <property type="match status" value="2"/>
</dbReference>
<evidence type="ECO:0000313" key="9">
    <source>
        <dbReference type="EMBL" id="QEC62499.1"/>
    </source>
</evidence>
<dbReference type="OrthoDB" id="943406at2"/>
<sequence>MRNLILLLSFALLVSPACRKAPKKPPQDPWADYRKAYNFRDTQKDSAFFYFNRSASRSEDKSQTALAYYNMAMLQTDAGDYYGAQESLTQSLKSLDEHRREDRNNLATDYNELGMTCTRLHNYQQAIPYYELALRFADDTAFRPYILNNRGNAYKKLKRYPEALASYEQVLRLTGTGGTAYARTLTNLATTRWLNDPRYNAAPQLRKALAIRLQLHDLWGQNSSYANLAEFYRDSHPDSARAYAGQMYGIARHLQSPDDELEALQTLILLSGPADVRRYSLRYQALRDSLDNKRNAAKNQFALIRYDVEKNKAENLQLQKANAEKRFLIGGLLLLFIVGTGLTVFWYRKRKQRLQFETANLLRQNELRLSQKVHDVVANGIYRVMSEVEHSKKVDKNGLLDKLEVMFEQSRNISYEIQQPSGDFPQQLNALLNAFKNQSIKLAITGIDTLPWQEINADIKAQLTIVIQELVVNMSKHSRASWATIAFDLKSGVLQADYRDNGVGFPKDLVFGNGLRNTVSRMQAIGGALIFDTRVEKGAHLQITIPLA</sequence>
<gene>
    <name evidence="9" type="ORF">FRZ54_07825</name>
</gene>
<keyword evidence="8" id="KW-0732">Signal</keyword>
<dbReference type="EC" id="2.7.13.3" evidence="2"/>
<keyword evidence="7" id="KW-1133">Transmembrane helix</keyword>
<dbReference type="PANTHER" id="PTHR24421">
    <property type="entry name" value="NITRATE/NITRITE SENSOR PROTEIN NARX-RELATED"/>
    <property type="match status" value="1"/>
</dbReference>
<dbReference type="EMBL" id="CP042436">
    <property type="protein sequence ID" value="QEC62499.1"/>
    <property type="molecule type" value="Genomic_DNA"/>
</dbReference>
<dbReference type="Pfam" id="PF13424">
    <property type="entry name" value="TPR_12"/>
    <property type="match status" value="1"/>
</dbReference>
<keyword evidence="7" id="KW-0812">Transmembrane</keyword>
<dbReference type="InterPro" id="IPR019734">
    <property type="entry name" value="TPR_rpt"/>
</dbReference>
<evidence type="ECO:0000256" key="2">
    <source>
        <dbReference type="ARBA" id="ARBA00012438"/>
    </source>
</evidence>
<dbReference type="InterPro" id="IPR036890">
    <property type="entry name" value="HATPase_C_sf"/>
</dbReference>
<evidence type="ECO:0000313" key="10">
    <source>
        <dbReference type="Proteomes" id="UP000321479"/>
    </source>
</evidence>
<keyword evidence="7" id="KW-0472">Membrane</keyword>
<evidence type="ECO:0000256" key="5">
    <source>
        <dbReference type="ARBA" id="ARBA00023012"/>
    </source>
</evidence>
<accession>A0A5B8UUC3</accession>
<keyword evidence="4" id="KW-0418">Kinase</keyword>
<dbReference type="SUPFAM" id="SSF55874">
    <property type="entry name" value="ATPase domain of HSP90 chaperone/DNA topoisomerase II/histidine kinase"/>
    <property type="match status" value="1"/>
</dbReference>
<dbReference type="SUPFAM" id="SSF48452">
    <property type="entry name" value="TPR-like"/>
    <property type="match status" value="1"/>
</dbReference>
<dbReference type="PANTHER" id="PTHR24421:SF10">
    <property type="entry name" value="NITRATE_NITRITE SENSOR PROTEIN NARQ"/>
    <property type="match status" value="1"/>
</dbReference>
<feature type="repeat" description="TPR" evidence="6">
    <location>
        <begin position="107"/>
        <end position="140"/>
    </location>
</feature>
<keyword evidence="10" id="KW-1185">Reference proteome</keyword>
<dbReference type="GO" id="GO:0000160">
    <property type="term" value="P:phosphorelay signal transduction system"/>
    <property type="evidence" value="ECO:0007669"/>
    <property type="project" value="UniProtKB-KW"/>
</dbReference>
<evidence type="ECO:0000256" key="1">
    <source>
        <dbReference type="ARBA" id="ARBA00000085"/>
    </source>
</evidence>
<dbReference type="Pfam" id="PF00515">
    <property type="entry name" value="TPR_1"/>
    <property type="match status" value="1"/>
</dbReference>
<feature type="signal peptide" evidence="8">
    <location>
        <begin position="1"/>
        <end position="20"/>
    </location>
</feature>
<dbReference type="InterPro" id="IPR011990">
    <property type="entry name" value="TPR-like_helical_dom_sf"/>
</dbReference>
<dbReference type="RefSeq" id="WP_147031076.1">
    <property type="nucleotide sequence ID" value="NZ_CP042436.1"/>
</dbReference>
<organism evidence="9 10">
    <name type="scientific">Mucilaginibacter ginsenosidivorans</name>
    <dbReference type="NCBI Taxonomy" id="398053"/>
    <lineage>
        <taxon>Bacteria</taxon>
        <taxon>Pseudomonadati</taxon>
        <taxon>Bacteroidota</taxon>
        <taxon>Sphingobacteriia</taxon>
        <taxon>Sphingobacteriales</taxon>
        <taxon>Sphingobacteriaceae</taxon>
        <taxon>Mucilaginibacter</taxon>
    </lineage>
</organism>
<dbReference type="AlphaFoldDB" id="A0A5B8UUC3"/>
<feature type="repeat" description="TPR" evidence="6">
    <location>
        <begin position="144"/>
        <end position="177"/>
    </location>
</feature>
<keyword evidence="5" id="KW-0902">Two-component regulatory system</keyword>
<feature type="chain" id="PRO_5022893803" description="histidine kinase" evidence="8">
    <location>
        <begin position="21"/>
        <end position="548"/>
    </location>
</feature>
<dbReference type="Proteomes" id="UP000321479">
    <property type="component" value="Chromosome"/>
</dbReference>
<comment type="catalytic activity">
    <reaction evidence="1">
        <text>ATP + protein L-histidine = ADP + protein N-phospho-L-histidine.</text>
        <dbReference type="EC" id="2.7.13.3"/>
    </reaction>
</comment>
<keyword evidence="3" id="KW-0808">Transferase</keyword>
<dbReference type="SMART" id="SM00028">
    <property type="entry name" value="TPR"/>
    <property type="match status" value="3"/>
</dbReference>
<dbReference type="GO" id="GO:0004673">
    <property type="term" value="F:protein histidine kinase activity"/>
    <property type="evidence" value="ECO:0007669"/>
    <property type="project" value="UniProtKB-EC"/>
</dbReference>
<keyword evidence="6" id="KW-0802">TPR repeat</keyword>
<reference evidence="9 10" key="1">
    <citation type="journal article" date="2017" name="Curr. Microbiol.">
        <title>Mucilaginibacter ginsenosidivorans sp. nov., Isolated from Soil of Ginseng Field.</title>
        <authorList>
            <person name="Kim M.M."/>
            <person name="Siddiqi M.Z."/>
            <person name="Im W.T."/>
        </authorList>
    </citation>
    <scope>NUCLEOTIDE SEQUENCE [LARGE SCALE GENOMIC DNA]</scope>
    <source>
        <strain evidence="9 10">Gsoil 3017</strain>
    </source>
</reference>
<name>A0A5B8UUC3_9SPHI</name>
<dbReference type="KEGG" id="mgin:FRZ54_07825"/>
<evidence type="ECO:0000256" key="3">
    <source>
        <dbReference type="ARBA" id="ARBA00022679"/>
    </source>
</evidence>
<evidence type="ECO:0000256" key="4">
    <source>
        <dbReference type="ARBA" id="ARBA00022777"/>
    </source>
</evidence>
<dbReference type="PROSITE" id="PS50005">
    <property type="entry name" value="TPR"/>
    <property type="match status" value="2"/>
</dbReference>
<feature type="transmembrane region" description="Helical" evidence="7">
    <location>
        <begin position="327"/>
        <end position="347"/>
    </location>
</feature>
<dbReference type="InterPro" id="IPR050482">
    <property type="entry name" value="Sensor_HK_TwoCompSys"/>
</dbReference>
<evidence type="ECO:0000256" key="6">
    <source>
        <dbReference type="PROSITE-ProRule" id="PRU00339"/>
    </source>
</evidence>
<proteinExistence type="predicted"/>
<protein>
    <recommendedName>
        <fullName evidence="2">histidine kinase</fullName>
        <ecNumber evidence="2">2.7.13.3</ecNumber>
    </recommendedName>
</protein>
<evidence type="ECO:0000256" key="7">
    <source>
        <dbReference type="SAM" id="Phobius"/>
    </source>
</evidence>